<keyword evidence="3" id="KW-0547">Nucleotide-binding</keyword>
<dbReference type="Pfam" id="PF00628">
    <property type="entry name" value="PHD"/>
    <property type="match status" value="1"/>
</dbReference>
<gene>
    <name evidence="15" type="ORF">D9Q98_006574</name>
</gene>
<dbReference type="InterPro" id="IPR049730">
    <property type="entry name" value="SNF2/RAD54-like_C"/>
</dbReference>
<evidence type="ECO:0000256" key="5">
    <source>
        <dbReference type="ARBA" id="ARBA00022801"/>
    </source>
</evidence>
<evidence type="ECO:0000256" key="1">
    <source>
        <dbReference type="ARBA" id="ARBA00004123"/>
    </source>
</evidence>
<dbReference type="FunFam" id="3.40.50.10810:FF:000005">
    <property type="entry name" value="Photoperiod-independent early flowering 1"/>
    <property type="match status" value="1"/>
</dbReference>
<evidence type="ECO:0000256" key="3">
    <source>
        <dbReference type="ARBA" id="ARBA00022741"/>
    </source>
</evidence>
<accession>A0A9D4TKL0</accession>
<dbReference type="Pfam" id="PF00176">
    <property type="entry name" value="SNF2-rel_dom"/>
    <property type="match status" value="1"/>
</dbReference>
<dbReference type="GO" id="GO:0003677">
    <property type="term" value="F:DNA binding"/>
    <property type="evidence" value="ECO:0007669"/>
    <property type="project" value="UniProtKB-KW"/>
</dbReference>
<dbReference type="InterPro" id="IPR019787">
    <property type="entry name" value="Znf_PHD-finger"/>
</dbReference>
<dbReference type="Gene3D" id="3.30.40.10">
    <property type="entry name" value="Zinc/RING finger domain, C3HC4 (zinc finger)"/>
    <property type="match status" value="1"/>
</dbReference>
<evidence type="ECO:0000256" key="12">
    <source>
        <dbReference type="SAM" id="MobiDB-lite"/>
    </source>
</evidence>
<dbReference type="Proteomes" id="UP001055712">
    <property type="component" value="Unassembled WGS sequence"/>
</dbReference>
<evidence type="ECO:0000259" key="13">
    <source>
        <dbReference type="PROSITE" id="PS51192"/>
    </source>
</evidence>
<dbReference type="InterPro" id="IPR013083">
    <property type="entry name" value="Znf_RING/FYVE/PHD"/>
</dbReference>
<evidence type="ECO:0000256" key="9">
    <source>
        <dbReference type="ARBA" id="ARBA00022853"/>
    </source>
</evidence>
<reference evidence="15" key="1">
    <citation type="journal article" date="2019" name="Plant J.">
        <title>Chlorella vulgaris genome assembly and annotation reveals the molecular basis for metabolic acclimation to high light conditions.</title>
        <authorList>
            <person name="Cecchin M."/>
            <person name="Marcolungo L."/>
            <person name="Rossato M."/>
            <person name="Girolomoni L."/>
            <person name="Cosentino E."/>
            <person name="Cuine S."/>
            <person name="Li-Beisson Y."/>
            <person name="Delledonne M."/>
            <person name="Ballottari M."/>
        </authorList>
    </citation>
    <scope>NUCLEOTIDE SEQUENCE</scope>
    <source>
        <strain evidence="15">211/11P</strain>
    </source>
</reference>
<dbReference type="Gene3D" id="3.40.50.10810">
    <property type="entry name" value="Tandem AAA-ATPase domain"/>
    <property type="match status" value="1"/>
</dbReference>
<evidence type="ECO:0000313" key="16">
    <source>
        <dbReference type="Proteomes" id="UP001055712"/>
    </source>
</evidence>
<keyword evidence="10" id="KW-0238">DNA-binding</keyword>
<dbReference type="OrthoDB" id="1899296at2759"/>
<dbReference type="SMART" id="SM00490">
    <property type="entry name" value="HELICc"/>
    <property type="match status" value="1"/>
</dbReference>
<dbReference type="SUPFAM" id="SSF57903">
    <property type="entry name" value="FYVE/PHD zinc finger"/>
    <property type="match status" value="1"/>
</dbReference>
<evidence type="ECO:0008006" key="17">
    <source>
        <dbReference type="Google" id="ProtNLM"/>
    </source>
</evidence>
<dbReference type="InterPro" id="IPR027417">
    <property type="entry name" value="P-loop_NTPase"/>
</dbReference>
<keyword evidence="5" id="KW-0378">Hydrolase</keyword>
<dbReference type="InterPro" id="IPR014001">
    <property type="entry name" value="Helicase_ATP-bd"/>
</dbReference>
<evidence type="ECO:0000256" key="8">
    <source>
        <dbReference type="ARBA" id="ARBA00022840"/>
    </source>
</evidence>
<keyword evidence="4" id="KW-0863">Zinc-finger</keyword>
<dbReference type="GO" id="GO:0006325">
    <property type="term" value="P:chromatin organization"/>
    <property type="evidence" value="ECO:0007669"/>
    <property type="project" value="UniProtKB-KW"/>
</dbReference>
<dbReference type="SUPFAM" id="SSF52540">
    <property type="entry name" value="P-loop containing nucleoside triphosphate hydrolases"/>
    <property type="match status" value="2"/>
</dbReference>
<evidence type="ECO:0000256" key="4">
    <source>
        <dbReference type="ARBA" id="ARBA00022771"/>
    </source>
</evidence>
<dbReference type="InterPro" id="IPR000330">
    <property type="entry name" value="SNF2_N"/>
</dbReference>
<dbReference type="GO" id="GO:0016787">
    <property type="term" value="F:hydrolase activity"/>
    <property type="evidence" value="ECO:0007669"/>
    <property type="project" value="UniProtKB-KW"/>
</dbReference>
<dbReference type="CDD" id="cd18793">
    <property type="entry name" value="SF2_C_SNF"/>
    <property type="match status" value="1"/>
</dbReference>
<organism evidence="15 16">
    <name type="scientific">Chlorella vulgaris</name>
    <name type="common">Green alga</name>
    <dbReference type="NCBI Taxonomy" id="3077"/>
    <lineage>
        <taxon>Eukaryota</taxon>
        <taxon>Viridiplantae</taxon>
        <taxon>Chlorophyta</taxon>
        <taxon>core chlorophytes</taxon>
        <taxon>Trebouxiophyceae</taxon>
        <taxon>Chlorellales</taxon>
        <taxon>Chlorellaceae</taxon>
        <taxon>Chlorella clade</taxon>
        <taxon>Chlorella</taxon>
    </lineage>
</organism>
<dbReference type="PROSITE" id="PS51192">
    <property type="entry name" value="HELICASE_ATP_BIND_1"/>
    <property type="match status" value="1"/>
</dbReference>
<dbReference type="Gene3D" id="3.40.50.300">
    <property type="entry name" value="P-loop containing nucleotide triphosphate hydrolases"/>
    <property type="match status" value="1"/>
</dbReference>
<protein>
    <recommendedName>
        <fullName evidence="17">SNF2 super family</fullName>
    </recommendedName>
</protein>
<evidence type="ECO:0000256" key="7">
    <source>
        <dbReference type="ARBA" id="ARBA00022833"/>
    </source>
</evidence>
<proteinExistence type="predicted"/>
<dbReference type="GO" id="GO:0008270">
    <property type="term" value="F:zinc ion binding"/>
    <property type="evidence" value="ECO:0007669"/>
    <property type="project" value="UniProtKB-KW"/>
</dbReference>
<dbReference type="PROSITE" id="PS51194">
    <property type="entry name" value="HELICASE_CTER"/>
    <property type="match status" value="1"/>
</dbReference>
<comment type="caution">
    <text evidence="15">The sequence shown here is derived from an EMBL/GenBank/DDBJ whole genome shotgun (WGS) entry which is preliminary data.</text>
</comment>
<keyword evidence="16" id="KW-1185">Reference proteome</keyword>
<evidence type="ECO:0000256" key="11">
    <source>
        <dbReference type="ARBA" id="ARBA00023242"/>
    </source>
</evidence>
<dbReference type="Pfam" id="PF00271">
    <property type="entry name" value="Helicase_C"/>
    <property type="match status" value="1"/>
</dbReference>
<feature type="compositionally biased region" description="Polar residues" evidence="12">
    <location>
        <begin position="179"/>
        <end position="194"/>
    </location>
</feature>
<keyword evidence="9" id="KW-0156">Chromatin regulator</keyword>
<feature type="domain" description="Helicase ATP-binding" evidence="13">
    <location>
        <begin position="377"/>
        <end position="547"/>
    </location>
</feature>
<feature type="region of interest" description="Disordered" evidence="12">
    <location>
        <begin position="167"/>
        <end position="202"/>
    </location>
</feature>
<dbReference type="InterPro" id="IPR011011">
    <property type="entry name" value="Znf_FYVE_PHD"/>
</dbReference>
<evidence type="ECO:0000256" key="2">
    <source>
        <dbReference type="ARBA" id="ARBA00022723"/>
    </source>
</evidence>
<dbReference type="InterPro" id="IPR038718">
    <property type="entry name" value="SNF2-like_sf"/>
</dbReference>
<evidence type="ECO:0000256" key="6">
    <source>
        <dbReference type="ARBA" id="ARBA00022806"/>
    </source>
</evidence>
<dbReference type="GO" id="GO:0004386">
    <property type="term" value="F:helicase activity"/>
    <property type="evidence" value="ECO:0007669"/>
    <property type="project" value="UniProtKB-KW"/>
</dbReference>
<dbReference type="GO" id="GO:0005634">
    <property type="term" value="C:nucleus"/>
    <property type="evidence" value="ECO:0007669"/>
    <property type="project" value="UniProtKB-SubCell"/>
</dbReference>
<keyword evidence="7" id="KW-0862">Zinc</keyword>
<keyword evidence="2" id="KW-0479">Metal-binding</keyword>
<dbReference type="AlphaFoldDB" id="A0A9D4TKL0"/>
<dbReference type="GO" id="GO:0005524">
    <property type="term" value="F:ATP binding"/>
    <property type="evidence" value="ECO:0007669"/>
    <property type="project" value="UniProtKB-KW"/>
</dbReference>
<keyword evidence="8" id="KW-0067">ATP-binding</keyword>
<evidence type="ECO:0000259" key="14">
    <source>
        <dbReference type="PROSITE" id="PS51194"/>
    </source>
</evidence>
<dbReference type="PANTHER" id="PTHR10799">
    <property type="entry name" value="SNF2/RAD54 HELICASE FAMILY"/>
    <property type="match status" value="1"/>
</dbReference>
<sequence length="1173" mass="129457">MIAVGDAVEVAGLAEAGCPQCWLVGSVVDIQQPVGAAIVPTLTVALRQGDEPFIEEWHPSASLRVRPALPASLVAGDINEYQAGEPVDVLDQAVWWHAVVCDRCPNRGLHVSFIGSPEKRWVADVALLRPGRIWVAGTWWPRPLPPLPRGLICKPTQQQQQQVKAVGRPVGKKQVAGKTASQAVRSSASTLERNASNDENGRGAVMVRRSARDRQSRVTLVDGQPVLKLNMYDLEGGERSVFDQELNRQQRQLGAGTAAPCAAWVPVEHPAKRQKAVPKATAGDATEGWRAGDVGAHNMAIRADAKAMEGPRAVFLDEHLQVLRPFIAAEVAAAVHSRAAAARAAGLPPLPPPVDVQPDCLAATLREYQLEGLRWLVGMWDRGVNAILADEMGLGKTLQTISLLSYLKFERGVQGPHLVVVPLSVLSSWMDEFKRWSPQMRVVRLHTGDVSERQRIRRDVLSHPSSFDVAVTTYDMAKSKDWAAVLGRTIDWRYLVLDEGHRIKNEETQLAAAMRLIHRQHTLLLTGTPLQNDLHELYALLSYLYPDLFTTSCPFDNAFCLKEHKVDMAQLEAAHHMLAPFCLRRLKREVELSLPPLVETRISCPLSAMQTFWYRRLLMKDGPALLRMEKEVEGKVKYDTGDTSYRRLLMLVQQLRKCCNHPYLFAGAEPDFDGHSTGEDIVEACGKMDVLDRLLGKLQRRGHRAVLFSQFNMQLDILEDYLNLRGYRYCRLDGSTNRVQRMIDMKLFNRPGSDIFVYLLNTRAGGLGVNLQTADTCILYDSDWNPQADLQAMARVHRIGQTKPVHVYRLCTDGTIEQRIQQRAEKKLFLDQMVNRGSVAGLEGLESLSKQEVLGMLRFGCDRIFQADKGRPPSDAELDAVIDRSGSQGSAGVAAALVSAHARRRVKAEVKEDAEAVVAPREPTALLEGKNSAANFNAELKPLSSYVFGGVDYLKVDSIKDIGRAFWEGQGRGKRDRQTRLVRVDGHGVLRSNMYSLEEGEPSVFEREAAAKGRPAKPAKGQRTPQEHQDYCQACWDGGDLLCCDLCPASYHPDCLGLGPDAAASLTMWTCPQHACAVCQKKAGAVGGMLFRCEGCPHAYCEDHLPEAGVDIVKECARFAAMGWRQTATACFVRCTPRCARLVEALNGEAPGGVVAAQTKREAAAAGVKREDC</sequence>
<dbReference type="EMBL" id="SIDB01000009">
    <property type="protein sequence ID" value="KAI3428194.1"/>
    <property type="molecule type" value="Genomic_DNA"/>
</dbReference>
<feature type="domain" description="Helicase C-terminal" evidence="14">
    <location>
        <begin position="690"/>
        <end position="846"/>
    </location>
</feature>
<dbReference type="InterPro" id="IPR001965">
    <property type="entry name" value="Znf_PHD"/>
</dbReference>
<keyword evidence="6" id="KW-0347">Helicase</keyword>
<comment type="subcellular location">
    <subcellularLocation>
        <location evidence="1">Nucleus</location>
    </subcellularLocation>
</comment>
<dbReference type="SMART" id="SM00249">
    <property type="entry name" value="PHD"/>
    <property type="match status" value="1"/>
</dbReference>
<evidence type="ECO:0000313" key="15">
    <source>
        <dbReference type="EMBL" id="KAI3428194.1"/>
    </source>
</evidence>
<dbReference type="InterPro" id="IPR001650">
    <property type="entry name" value="Helicase_C-like"/>
</dbReference>
<dbReference type="SMART" id="SM00487">
    <property type="entry name" value="DEXDc"/>
    <property type="match status" value="1"/>
</dbReference>
<name>A0A9D4TKL0_CHLVU</name>
<evidence type="ECO:0000256" key="10">
    <source>
        <dbReference type="ARBA" id="ARBA00023125"/>
    </source>
</evidence>
<keyword evidence="11" id="KW-0539">Nucleus</keyword>
<reference evidence="15" key="2">
    <citation type="submission" date="2020-11" db="EMBL/GenBank/DDBJ databases">
        <authorList>
            <person name="Cecchin M."/>
            <person name="Marcolungo L."/>
            <person name="Rossato M."/>
            <person name="Girolomoni L."/>
            <person name="Cosentino E."/>
            <person name="Cuine S."/>
            <person name="Li-Beisson Y."/>
            <person name="Delledonne M."/>
            <person name="Ballottari M."/>
        </authorList>
    </citation>
    <scope>NUCLEOTIDE SEQUENCE</scope>
    <source>
        <strain evidence="15">211/11P</strain>
        <tissue evidence="15">Whole cell</tissue>
    </source>
</reference>